<feature type="binding site" evidence="8">
    <location>
        <position position="88"/>
    </location>
    <ligand>
        <name>shikimate</name>
        <dbReference type="ChEBI" id="CHEBI:36208"/>
    </ligand>
</feature>
<comment type="catalytic activity">
    <reaction evidence="7 8">
        <text>shikimate + NADP(+) = 3-dehydroshikimate + NADPH + H(+)</text>
        <dbReference type="Rhea" id="RHEA:17737"/>
        <dbReference type="ChEBI" id="CHEBI:15378"/>
        <dbReference type="ChEBI" id="CHEBI:16630"/>
        <dbReference type="ChEBI" id="CHEBI:36208"/>
        <dbReference type="ChEBI" id="CHEBI:57783"/>
        <dbReference type="ChEBI" id="CHEBI:58349"/>
        <dbReference type="EC" id="1.1.1.25"/>
    </reaction>
</comment>
<dbReference type="Pfam" id="PF18317">
    <property type="entry name" value="SDH_C"/>
    <property type="match status" value="1"/>
</dbReference>
<dbReference type="InterPro" id="IPR011342">
    <property type="entry name" value="Shikimate_DH"/>
</dbReference>
<dbReference type="Gene3D" id="3.40.50.10860">
    <property type="entry name" value="Leucine Dehydrogenase, chain A, domain 1"/>
    <property type="match status" value="1"/>
</dbReference>
<dbReference type="Gene3D" id="3.40.50.720">
    <property type="entry name" value="NAD(P)-binding Rossmann-like Domain"/>
    <property type="match status" value="1"/>
</dbReference>
<evidence type="ECO:0000256" key="8">
    <source>
        <dbReference type="HAMAP-Rule" id="MF_00222"/>
    </source>
</evidence>
<feature type="binding site" evidence="8">
    <location>
        <position position="252"/>
    </location>
    <ligand>
        <name>shikimate</name>
        <dbReference type="ChEBI" id="CHEBI:36208"/>
    </ligand>
</feature>
<dbReference type="SUPFAM" id="SSF51735">
    <property type="entry name" value="NAD(P)-binding Rossmann-fold domains"/>
    <property type="match status" value="1"/>
</dbReference>
<feature type="binding site" evidence="8">
    <location>
        <begin position="15"/>
        <end position="17"/>
    </location>
    <ligand>
        <name>shikimate</name>
        <dbReference type="ChEBI" id="CHEBI:36208"/>
    </ligand>
</feature>
<dbReference type="RefSeq" id="WP_135108850.1">
    <property type="nucleotide sequence ID" value="NZ_SRHY01000003.1"/>
</dbReference>
<dbReference type="InterPro" id="IPR013708">
    <property type="entry name" value="Shikimate_DH-bd_N"/>
</dbReference>
<dbReference type="SUPFAM" id="SSF53223">
    <property type="entry name" value="Aminoacid dehydrogenase-like, N-terminal domain"/>
    <property type="match status" value="1"/>
</dbReference>
<evidence type="ECO:0000256" key="3">
    <source>
        <dbReference type="ARBA" id="ARBA00022605"/>
    </source>
</evidence>
<dbReference type="CDD" id="cd01065">
    <property type="entry name" value="NAD_bind_Shikimate_DH"/>
    <property type="match status" value="1"/>
</dbReference>
<dbReference type="GO" id="GO:0050661">
    <property type="term" value="F:NADP binding"/>
    <property type="evidence" value="ECO:0007669"/>
    <property type="project" value="InterPro"/>
</dbReference>
<feature type="binding site" evidence="8">
    <location>
        <position position="224"/>
    </location>
    <ligand>
        <name>shikimate</name>
        <dbReference type="ChEBI" id="CHEBI:36208"/>
    </ligand>
</feature>
<dbReference type="InterPro" id="IPR036291">
    <property type="entry name" value="NAD(P)-bd_dom_sf"/>
</dbReference>
<dbReference type="GO" id="GO:0009073">
    <property type="term" value="P:aromatic amino acid family biosynthetic process"/>
    <property type="evidence" value="ECO:0007669"/>
    <property type="project" value="UniProtKB-KW"/>
</dbReference>
<dbReference type="HAMAP" id="MF_00222">
    <property type="entry name" value="Shikimate_DH_AroE"/>
    <property type="match status" value="1"/>
</dbReference>
<feature type="binding site" evidence="8">
    <location>
        <begin position="130"/>
        <end position="134"/>
    </location>
    <ligand>
        <name>NADP(+)</name>
        <dbReference type="ChEBI" id="CHEBI:58349"/>
    </ligand>
</feature>
<organism evidence="12 13">
    <name type="scientific">Lentibacillus salicampi</name>
    <dbReference type="NCBI Taxonomy" id="175306"/>
    <lineage>
        <taxon>Bacteria</taxon>
        <taxon>Bacillati</taxon>
        <taxon>Bacillota</taxon>
        <taxon>Bacilli</taxon>
        <taxon>Bacillales</taxon>
        <taxon>Bacillaceae</taxon>
        <taxon>Lentibacillus</taxon>
    </lineage>
</organism>
<keyword evidence="6 8" id="KW-0057">Aromatic amino acid biosynthesis</keyword>
<feature type="domain" description="SDH C-terminal" evidence="11">
    <location>
        <begin position="245"/>
        <end position="275"/>
    </location>
</feature>
<name>A0A4Y9AGE3_9BACI</name>
<keyword evidence="3 8" id="KW-0028">Amino-acid biosynthesis</keyword>
<feature type="binding site" evidence="8">
    <location>
        <position position="245"/>
    </location>
    <ligand>
        <name>NADP(+)</name>
        <dbReference type="ChEBI" id="CHEBI:58349"/>
    </ligand>
</feature>
<dbReference type="InterPro" id="IPR046346">
    <property type="entry name" value="Aminoacid_DH-like_N_sf"/>
</dbReference>
<keyword evidence="4 8" id="KW-0521">NADP</keyword>
<evidence type="ECO:0000256" key="7">
    <source>
        <dbReference type="ARBA" id="ARBA00049442"/>
    </source>
</evidence>
<dbReference type="InterPro" id="IPR006151">
    <property type="entry name" value="Shikm_DH/Glu-tRNA_Rdtase"/>
</dbReference>
<evidence type="ECO:0000256" key="1">
    <source>
        <dbReference type="ARBA" id="ARBA00004871"/>
    </source>
</evidence>
<dbReference type="InterPro" id="IPR022893">
    <property type="entry name" value="Shikimate_DH_fam"/>
</dbReference>
<evidence type="ECO:0000256" key="2">
    <source>
        <dbReference type="ARBA" id="ARBA00012962"/>
    </source>
</evidence>
<reference evidence="12 13" key="1">
    <citation type="submission" date="2019-03" db="EMBL/GenBank/DDBJ databases">
        <title>Genome sequence of Lentibacillus salicampi ATCC BAA-719.</title>
        <authorList>
            <person name="Maclea K.S."/>
            <person name="Simoes Junior M."/>
        </authorList>
    </citation>
    <scope>NUCLEOTIDE SEQUENCE [LARGE SCALE GENOMIC DNA]</scope>
    <source>
        <strain evidence="12 13">ATCC BAA-719</strain>
    </source>
</reference>
<dbReference type="AlphaFoldDB" id="A0A4Y9AGE3"/>
<evidence type="ECO:0000259" key="10">
    <source>
        <dbReference type="Pfam" id="PF08501"/>
    </source>
</evidence>
<dbReference type="Proteomes" id="UP000298484">
    <property type="component" value="Unassembled WGS sequence"/>
</dbReference>
<evidence type="ECO:0000256" key="4">
    <source>
        <dbReference type="ARBA" id="ARBA00022857"/>
    </source>
</evidence>
<comment type="similarity">
    <text evidence="8">Belongs to the shikimate dehydrogenase family.</text>
</comment>
<dbReference type="GO" id="GO:0008652">
    <property type="term" value="P:amino acid biosynthetic process"/>
    <property type="evidence" value="ECO:0007669"/>
    <property type="project" value="UniProtKB-KW"/>
</dbReference>
<comment type="function">
    <text evidence="8">Involved in the biosynthesis of the chorismate, which leads to the biosynthesis of aromatic amino acids. Catalyzes the reversible NADPH linked reduction of 3-dehydroshikimate (DHSA) to yield shikimate (SA).</text>
</comment>
<dbReference type="PANTHER" id="PTHR21089:SF1">
    <property type="entry name" value="BIFUNCTIONAL 3-DEHYDROQUINATE DEHYDRATASE_SHIKIMATE DEHYDROGENASE, CHLOROPLASTIC"/>
    <property type="match status" value="1"/>
</dbReference>
<dbReference type="GO" id="GO:0019632">
    <property type="term" value="P:shikimate metabolic process"/>
    <property type="evidence" value="ECO:0007669"/>
    <property type="project" value="InterPro"/>
</dbReference>
<keyword evidence="13" id="KW-1185">Reference proteome</keyword>
<evidence type="ECO:0000313" key="12">
    <source>
        <dbReference type="EMBL" id="TFJ94050.1"/>
    </source>
</evidence>
<feature type="binding site" evidence="8">
    <location>
        <position position="103"/>
    </location>
    <ligand>
        <name>shikimate</name>
        <dbReference type="ChEBI" id="CHEBI:36208"/>
    </ligand>
</feature>
<evidence type="ECO:0000256" key="5">
    <source>
        <dbReference type="ARBA" id="ARBA00023002"/>
    </source>
</evidence>
<dbReference type="OrthoDB" id="9792692at2"/>
<comment type="caution">
    <text evidence="12">The sequence shown here is derived from an EMBL/GenBank/DDBJ whole genome shotgun (WGS) entry which is preliminary data.</text>
</comment>
<feature type="active site" description="Proton acceptor" evidence="8">
    <location>
        <position position="67"/>
    </location>
</feature>
<feature type="domain" description="Shikimate dehydrogenase substrate binding N-terminal" evidence="10">
    <location>
        <begin position="7"/>
        <end position="89"/>
    </location>
</feature>
<evidence type="ECO:0000256" key="6">
    <source>
        <dbReference type="ARBA" id="ARBA00023141"/>
    </source>
</evidence>
<feature type="domain" description="Quinate/shikimate 5-dehydrogenase/glutamyl-tRNA reductase" evidence="9">
    <location>
        <begin position="119"/>
        <end position="196"/>
    </location>
</feature>
<proteinExistence type="inferred from homology"/>
<evidence type="ECO:0000313" key="13">
    <source>
        <dbReference type="Proteomes" id="UP000298484"/>
    </source>
</evidence>
<keyword evidence="5 8" id="KW-0560">Oxidoreductase</keyword>
<sequence length="281" mass="31551">MNYRLGLIGFPIQQSLSPWIHQQFLKQAGLEGDYCLFEIAPDRPFEKEISRVKNEQLDGFNVTVPYKKRIIDCLDDLDEDARAIGAVNTAVQRNGKWIGCNTDWIGYTTGLKHHYPSIFQNTTSSILLIGAGGAARGIFYGLMKEGFTRIDIANRTQSSAEAIAALARTNTHTSVITLQEAENRLAQYDLIVQTTNIGMKPNVTDTIISLEQLHEDSIVSDIVYQPLNTEFLHQASQKGASIHYGHTMLLYQARTAFELWTSKQVPVDDMDEQLKRKLEGS</sequence>
<protein>
    <recommendedName>
        <fullName evidence="2 8">Shikimate dehydrogenase (NADP(+))</fullName>
        <shortName evidence="8">SDH</shortName>
        <ecNumber evidence="2 8">1.1.1.25</ecNumber>
    </recommendedName>
</protein>
<dbReference type="GO" id="GO:0005829">
    <property type="term" value="C:cytosol"/>
    <property type="evidence" value="ECO:0007669"/>
    <property type="project" value="TreeGrafter"/>
</dbReference>
<accession>A0A4Y9AGE3</accession>
<feature type="binding site" evidence="8">
    <location>
        <position position="222"/>
    </location>
    <ligand>
        <name>NADP(+)</name>
        <dbReference type="ChEBI" id="CHEBI:58349"/>
    </ligand>
</feature>
<evidence type="ECO:0000259" key="11">
    <source>
        <dbReference type="Pfam" id="PF18317"/>
    </source>
</evidence>
<dbReference type="Pfam" id="PF08501">
    <property type="entry name" value="Shikimate_dh_N"/>
    <property type="match status" value="1"/>
</dbReference>
<dbReference type="Pfam" id="PF01488">
    <property type="entry name" value="Shikimate_DH"/>
    <property type="match status" value="1"/>
</dbReference>
<evidence type="ECO:0000259" key="9">
    <source>
        <dbReference type="Pfam" id="PF01488"/>
    </source>
</evidence>
<gene>
    <name evidence="8 12" type="primary">aroE</name>
    <name evidence="12" type="ORF">E4U82_04350</name>
</gene>
<comment type="caution">
    <text evidence="8">Lacks conserved residue(s) required for the propagation of feature annotation.</text>
</comment>
<dbReference type="GO" id="GO:0004764">
    <property type="term" value="F:shikimate 3-dehydrogenase (NADP+) activity"/>
    <property type="evidence" value="ECO:0007669"/>
    <property type="project" value="UniProtKB-UniRule"/>
</dbReference>
<dbReference type="GO" id="GO:0009423">
    <property type="term" value="P:chorismate biosynthetic process"/>
    <property type="evidence" value="ECO:0007669"/>
    <property type="project" value="UniProtKB-UniRule"/>
</dbReference>
<feature type="binding site" evidence="8">
    <location>
        <position position="63"/>
    </location>
    <ligand>
        <name>shikimate</name>
        <dbReference type="ChEBI" id="CHEBI:36208"/>
    </ligand>
</feature>
<feature type="binding site" evidence="8">
    <location>
        <position position="79"/>
    </location>
    <ligand>
        <name>NADP(+)</name>
        <dbReference type="ChEBI" id="CHEBI:58349"/>
    </ligand>
</feature>
<comment type="subunit">
    <text evidence="8">Homodimer.</text>
</comment>
<dbReference type="PANTHER" id="PTHR21089">
    <property type="entry name" value="SHIKIMATE DEHYDROGENASE"/>
    <property type="match status" value="1"/>
</dbReference>
<comment type="pathway">
    <text evidence="1 8">Metabolic intermediate biosynthesis; chorismate biosynthesis; chorismate from D-erythrose 4-phosphate and phosphoenolpyruvate: step 4/7.</text>
</comment>
<dbReference type="UniPathway" id="UPA00053">
    <property type="reaction ID" value="UER00087"/>
</dbReference>
<dbReference type="InterPro" id="IPR041121">
    <property type="entry name" value="SDH_C"/>
</dbReference>
<dbReference type="EMBL" id="SRHY01000003">
    <property type="protein sequence ID" value="TFJ94050.1"/>
    <property type="molecule type" value="Genomic_DNA"/>
</dbReference>
<dbReference type="NCBIfam" id="TIGR00507">
    <property type="entry name" value="aroE"/>
    <property type="match status" value="1"/>
</dbReference>
<dbReference type="EC" id="1.1.1.25" evidence="2 8"/>